<protein>
    <submittedName>
        <fullName evidence="1">Uncharacterized protein</fullName>
    </submittedName>
</protein>
<evidence type="ECO:0000313" key="1">
    <source>
        <dbReference type="EMBL" id="GAI55969.1"/>
    </source>
</evidence>
<dbReference type="InterPro" id="IPR008979">
    <property type="entry name" value="Galactose-bd-like_sf"/>
</dbReference>
<organism evidence="1">
    <name type="scientific">marine sediment metagenome</name>
    <dbReference type="NCBI Taxonomy" id="412755"/>
    <lineage>
        <taxon>unclassified sequences</taxon>
        <taxon>metagenomes</taxon>
        <taxon>ecological metagenomes</taxon>
    </lineage>
</organism>
<dbReference type="EMBL" id="BARV01035308">
    <property type="protein sequence ID" value="GAI55969.1"/>
    <property type="molecule type" value="Genomic_DNA"/>
</dbReference>
<comment type="caution">
    <text evidence="1">The sequence shown here is derived from an EMBL/GenBank/DDBJ whole genome shotgun (WGS) entry which is preliminary data.</text>
</comment>
<feature type="non-terminal residue" evidence="1">
    <location>
        <position position="1"/>
    </location>
</feature>
<proteinExistence type="predicted"/>
<name>X1RKC8_9ZZZZ</name>
<reference evidence="1" key="1">
    <citation type="journal article" date="2014" name="Front. Microbiol.">
        <title>High frequency of phylogenetically diverse reductive dehalogenase-homologous genes in deep subseafloor sedimentary metagenomes.</title>
        <authorList>
            <person name="Kawai M."/>
            <person name="Futagami T."/>
            <person name="Toyoda A."/>
            <person name="Takaki Y."/>
            <person name="Nishi S."/>
            <person name="Hori S."/>
            <person name="Arai W."/>
            <person name="Tsubouchi T."/>
            <person name="Morono Y."/>
            <person name="Uchiyama I."/>
            <person name="Ito T."/>
            <person name="Fujiyama A."/>
            <person name="Inagaki F."/>
            <person name="Takami H."/>
        </authorList>
    </citation>
    <scope>NUCLEOTIDE SEQUENCE</scope>
    <source>
        <strain evidence="1">Expedition CK06-06</strain>
    </source>
</reference>
<accession>X1RKC8</accession>
<sequence length="216" mass="25047">HELQSLRTELVDLTCEFQRLWLKRNKFPKLDFNLERLQKQVADLSGLITLAVAGNLYAYREPEAVWFWYPEEDRTRATARGSKYFMRVINLDQAPVAAEIKCWADDKATVFINGKKVLETIYRAPAVSQNVRHFLKKGKNHLAVEGQNMRGAAGILLNLDIKFSDDTALVITGDEDWWASDRGKWRWKTRDPKGKSWKKAKLLGKGLIRPWESIDW</sequence>
<dbReference type="SUPFAM" id="SSF49785">
    <property type="entry name" value="Galactose-binding domain-like"/>
    <property type="match status" value="1"/>
</dbReference>
<dbReference type="AlphaFoldDB" id="X1RKC8"/>
<dbReference type="Gene3D" id="2.60.120.260">
    <property type="entry name" value="Galactose-binding domain-like"/>
    <property type="match status" value="1"/>
</dbReference>
<gene>
    <name evidence="1" type="ORF">S06H3_55118</name>
</gene>